<evidence type="ECO:0000256" key="1">
    <source>
        <dbReference type="ARBA" id="ARBA00023117"/>
    </source>
</evidence>
<dbReference type="SUPFAM" id="SSF47370">
    <property type="entry name" value="Bromodomain"/>
    <property type="match status" value="1"/>
</dbReference>
<feature type="compositionally biased region" description="Basic and acidic residues" evidence="2">
    <location>
        <begin position="646"/>
        <end position="660"/>
    </location>
</feature>
<dbReference type="Pfam" id="PF00249">
    <property type="entry name" value="Myb_DNA-binding"/>
    <property type="match status" value="1"/>
</dbReference>
<feature type="region of interest" description="Disordered" evidence="2">
    <location>
        <begin position="166"/>
        <end position="324"/>
    </location>
</feature>
<feature type="compositionally biased region" description="Basic residues" evidence="2">
    <location>
        <begin position="661"/>
        <end position="675"/>
    </location>
</feature>
<dbReference type="Gene3D" id="1.20.920.10">
    <property type="entry name" value="Bromodomain-like"/>
    <property type="match status" value="1"/>
</dbReference>
<dbReference type="Proteomes" id="UP000317650">
    <property type="component" value="Chromosome 9"/>
</dbReference>
<sequence>MNESLTRRHRGPETDLKLTEGGRKKRRPTRIHCGGNGAVIPADDEMARSGDPDERDVWGTWEELLLACAVNRHGTRRWDSVSMEIQSRTTASHHVTPQGCRQRFRDLQRRFGAGGDNDGSDADPDPPADVPWLEELRKLRVAELRRELERCDLSIGSLQLKVKRLQEDRERSLRDGESREGKPDRDAKEEGGSPKSTPGSLAGDPISSGGASGPSCEQSNSTDPKQKTGEDLWETEKEVADPSTGGNEKTDEGSYNGSTGSLAAEAAARSHAMGESGESIAESKGGGGEGEESSDVQSSASLSRRRRKKVMPDGGGEEPEAEDASILNKRAAAESLPLVSFLQIIRSDKYGSVFKRRLESQDCVRYRSLIRRHVDLEMMRAKLDRVESGCSYATVAFARDMLLLCTNAVVFYAKGSPEAVAAVSLRRLLAKEMASVFRRPKEPTLPPPPPPAPQSEPTASKPKLEPDLAVALLEKPMSPTPSIVCRKRSSISNKPAVAVVKEERDEKADPGRKELDNEEKSLQTKNTNEKSGPTGTTRGLRTNKVRGGNGGGGPAANKPNLASAPTLKSKSLENVPTVEEAVKPDKKNCGGGGAGTGTGTGTATAPASSAKKQSATSFLNRMKRSSNGKLMEMLKTSSSSGGSNAKRMEQKDAKGDDRKDQRPRRGTGGRGGPRKRAADTSGGSAKRSVGRPPKRAAAPPPPPAKRAREAAEAPSRTSASAPRKRGRR</sequence>
<feature type="compositionally biased region" description="Low complexity" evidence="2">
    <location>
        <begin position="712"/>
        <end position="721"/>
    </location>
</feature>
<feature type="region of interest" description="Disordered" evidence="2">
    <location>
        <begin position="110"/>
        <end position="131"/>
    </location>
</feature>
<dbReference type="InterPro" id="IPR001487">
    <property type="entry name" value="Bromodomain"/>
</dbReference>
<name>A0A4S8IH81_MUSBA</name>
<feature type="domain" description="Myb-like" evidence="3">
    <location>
        <begin position="50"/>
        <end position="108"/>
    </location>
</feature>
<feature type="compositionally biased region" description="Basic and acidic residues" evidence="2">
    <location>
        <begin position="224"/>
        <end position="240"/>
    </location>
</feature>
<feature type="compositionally biased region" description="Basic and acidic residues" evidence="2">
    <location>
        <begin position="11"/>
        <end position="22"/>
    </location>
</feature>
<feature type="region of interest" description="Disordered" evidence="2">
    <location>
        <begin position="494"/>
        <end position="728"/>
    </location>
</feature>
<evidence type="ECO:0000256" key="2">
    <source>
        <dbReference type="SAM" id="MobiDB-lite"/>
    </source>
</evidence>
<dbReference type="SMART" id="SM00297">
    <property type="entry name" value="BROMO"/>
    <property type="match status" value="1"/>
</dbReference>
<dbReference type="InterPro" id="IPR001005">
    <property type="entry name" value="SANT/Myb"/>
</dbReference>
<keyword evidence="1" id="KW-0103">Bromodomain</keyword>
<evidence type="ECO:0000259" key="3">
    <source>
        <dbReference type="PROSITE" id="PS50090"/>
    </source>
</evidence>
<dbReference type="InterPro" id="IPR009057">
    <property type="entry name" value="Homeodomain-like_sf"/>
</dbReference>
<dbReference type="PROSITE" id="PS50090">
    <property type="entry name" value="MYB_LIKE"/>
    <property type="match status" value="1"/>
</dbReference>
<feature type="compositionally biased region" description="Pro residues" evidence="2">
    <location>
        <begin position="443"/>
        <end position="454"/>
    </location>
</feature>
<protein>
    <recommendedName>
        <fullName evidence="3">Myb-like domain-containing protein</fullName>
    </recommendedName>
</protein>
<feature type="compositionally biased region" description="Polar residues" evidence="2">
    <location>
        <begin position="606"/>
        <end position="619"/>
    </location>
</feature>
<feature type="compositionally biased region" description="Basic and acidic residues" evidence="2">
    <location>
        <begin position="166"/>
        <end position="192"/>
    </location>
</feature>
<feature type="region of interest" description="Disordered" evidence="2">
    <location>
        <begin position="438"/>
        <end position="462"/>
    </location>
</feature>
<dbReference type="CDD" id="cd04369">
    <property type="entry name" value="Bromodomain"/>
    <property type="match status" value="1"/>
</dbReference>
<dbReference type="CDD" id="cd00167">
    <property type="entry name" value="SANT"/>
    <property type="match status" value="1"/>
</dbReference>
<comment type="caution">
    <text evidence="4">The sequence shown here is derived from an EMBL/GenBank/DDBJ whole genome shotgun (WGS) entry which is preliminary data.</text>
</comment>
<evidence type="ECO:0000313" key="4">
    <source>
        <dbReference type="EMBL" id="THU47631.1"/>
    </source>
</evidence>
<dbReference type="PANTHER" id="PTHR37888">
    <property type="entry name" value="DNA-BINDING BROMODOMAIN-CONTAINING PROTEIN"/>
    <property type="match status" value="1"/>
</dbReference>
<reference evidence="4 5" key="1">
    <citation type="journal article" date="2019" name="Nat. Plants">
        <title>Genome sequencing of Musa balbisiana reveals subgenome evolution and function divergence in polyploid bananas.</title>
        <authorList>
            <person name="Yao X."/>
        </authorList>
    </citation>
    <scope>NUCLEOTIDE SEQUENCE [LARGE SCALE GENOMIC DNA]</scope>
    <source>
        <strain evidence="5">cv. DH-PKW</strain>
        <tissue evidence="4">Leaves</tissue>
    </source>
</reference>
<feature type="compositionally biased region" description="Basic and acidic residues" evidence="2">
    <location>
        <begin position="500"/>
        <end position="522"/>
    </location>
</feature>
<dbReference type="EMBL" id="PYDT01000010">
    <property type="protein sequence ID" value="THU47631.1"/>
    <property type="molecule type" value="Genomic_DNA"/>
</dbReference>
<dbReference type="PANTHER" id="PTHR37888:SF11">
    <property type="entry name" value="DNA-BINDING BROMODOMAIN-CONTAINING PROTEIN"/>
    <property type="match status" value="1"/>
</dbReference>
<gene>
    <name evidence="4" type="ORF">C4D60_Mb09t17650</name>
</gene>
<dbReference type="InterPro" id="IPR036427">
    <property type="entry name" value="Bromodomain-like_sf"/>
</dbReference>
<organism evidence="4 5">
    <name type="scientific">Musa balbisiana</name>
    <name type="common">Banana</name>
    <dbReference type="NCBI Taxonomy" id="52838"/>
    <lineage>
        <taxon>Eukaryota</taxon>
        <taxon>Viridiplantae</taxon>
        <taxon>Streptophyta</taxon>
        <taxon>Embryophyta</taxon>
        <taxon>Tracheophyta</taxon>
        <taxon>Spermatophyta</taxon>
        <taxon>Magnoliopsida</taxon>
        <taxon>Liliopsida</taxon>
        <taxon>Zingiberales</taxon>
        <taxon>Musaceae</taxon>
        <taxon>Musa</taxon>
    </lineage>
</organism>
<dbReference type="AlphaFoldDB" id="A0A4S8IH81"/>
<feature type="compositionally biased region" description="Low complexity" evidence="2">
    <location>
        <begin position="274"/>
        <end position="283"/>
    </location>
</feature>
<feature type="compositionally biased region" description="Gly residues" evidence="2">
    <location>
        <begin position="589"/>
        <end position="600"/>
    </location>
</feature>
<dbReference type="SUPFAM" id="SSF46689">
    <property type="entry name" value="Homeodomain-like"/>
    <property type="match status" value="1"/>
</dbReference>
<feature type="region of interest" description="Disordered" evidence="2">
    <location>
        <begin position="1"/>
        <end position="53"/>
    </location>
</feature>
<accession>A0A4S8IH81</accession>
<proteinExistence type="predicted"/>
<evidence type="ECO:0000313" key="5">
    <source>
        <dbReference type="Proteomes" id="UP000317650"/>
    </source>
</evidence>
<keyword evidence="5" id="KW-1185">Reference proteome</keyword>
<dbReference type="Pfam" id="PF00439">
    <property type="entry name" value="Bromodomain"/>
    <property type="match status" value="1"/>
</dbReference>
<dbReference type="SMART" id="SM00717">
    <property type="entry name" value="SANT"/>
    <property type="match status" value="1"/>
</dbReference>
<feature type="compositionally biased region" description="Polar residues" evidence="2">
    <location>
        <begin position="523"/>
        <end position="540"/>
    </location>
</feature>